<dbReference type="Gene3D" id="3.40.640.10">
    <property type="entry name" value="Type I PLP-dependent aspartate aminotransferase-like (Major domain)"/>
    <property type="match status" value="2"/>
</dbReference>
<comment type="cofactor">
    <cofactor evidence="1 10 11">
        <name>pyridoxal 5'-phosphate</name>
        <dbReference type="ChEBI" id="CHEBI:597326"/>
    </cofactor>
</comment>
<feature type="binding site" evidence="10">
    <location>
        <position position="204"/>
    </location>
    <ligand>
        <name>pyridoxal 5'-phosphate</name>
        <dbReference type="ChEBI" id="CHEBI:597326"/>
    </ligand>
</feature>
<dbReference type="GO" id="GO:0046872">
    <property type="term" value="F:metal ion binding"/>
    <property type="evidence" value="ECO:0007669"/>
    <property type="project" value="UniProtKB-KW"/>
</dbReference>
<dbReference type="InterPro" id="IPR015424">
    <property type="entry name" value="PyrdxlP-dep_Trfase"/>
</dbReference>
<dbReference type="GO" id="GO:0030170">
    <property type="term" value="F:pyridoxal phosphate binding"/>
    <property type="evidence" value="ECO:0007669"/>
    <property type="project" value="UniProtKB-UniRule"/>
</dbReference>
<evidence type="ECO:0000256" key="11">
    <source>
        <dbReference type="RuleBase" id="RU004504"/>
    </source>
</evidence>
<feature type="domain" description="Aminotransferase class V" evidence="12">
    <location>
        <begin position="160"/>
        <end position="417"/>
    </location>
</feature>
<accession>A0A7Y4JPD0</accession>
<keyword evidence="4 10" id="KW-0001">2Fe-2S</keyword>
<evidence type="ECO:0000256" key="9">
    <source>
        <dbReference type="ARBA" id="ARBA00050776"/>
    </source>
</evidence>
<evidence type="ECO:0000256" key="2">
    <source>
        <dbReference type="ARBA" id="ARBA00006490"/>
    </source>
</evidence>
<evidence type="ECO:0000313" key="14">
    <source>
        <dbReference type="Proteomes" id="UP000528460"/>
    </source>
</evidence>
<dbReference type="UniPathway" id="UPA00266"/>
<dbReference type="GO" id="GO:0051537">
    <property type="term" value="F:2 iron, 2 sulfur cluster binding"/>
    <property type="evidence" value="ECO:0007669"/>
    <property type="project" value="UniProtKB-UniRule"/>
</dbReference>
<dbReference type="InterPro" id="IPR000192">
    <property type="entry name" value="Aminotrans_V_dom"/>
</dbReference>
<dbReference type="GO" id="GO:1990221">
    <property type="term" value="C:L-cysteine desulfurase complex"/>
    <property type="evidence" value="ECO:0007669"/>
    <property type="project" value="UniProtKB-ARBA"/>
</dbReference>
<dbReference type="NCBIfam" id="NF010611">
    <property type="entry name" value="PRK14012.1"/>
    <property type="match status" value="1"/>
</dbReference>
<keyword evidence="5 10" id="KW-0479">Metal-binding</keyword>
<dbReference type="PANTHER" id="PTHR11601">
    <property type="entry name" value="CYSTEINE DESULFURYLASE FAMILY MEMBER"/>
    <property type="match status" value="1"/>
</dbReference>
<dbReference type="EMBL" id="JABFJW010000033">
    <property type="protein sequence ID" value="NOK08716.1"/>
    <property type="molecule type" value="Genomic_DNA"/>
</dbReference>
<comment type="subcellular location">
    <subcellularLocation>
        <location evidence="10">Cytoplasm</location>
    </subcellularLocation>
</comment>
<keyword evidence="3 10" id="KW-0808">Transferase</keyword>
<dbReference type="FunFam" id="3.90.1150.10:FF:000002">
    <property type="entry name" value="Cysteine desulfurase IscS"/>
    <property type="match status" value="1"/>
</dbReference>
<comment type="catalytic activity">
    <reaction evidence="9 10">
        <text>(sulfur carrier)-H + L-cysteine = (sulfur carrier)-SH + L-alanine</text>
        <dbReference type="Rhea" id="RHEA:43892"/>
        <dbReference type="Rhea" id="RHEA-COMP:14737"/>
        <dbReference type="Rhea" id="RHEA-COMP:14739"/>
        <dbReference type="ChEBI" id="CHEBI:29917"/>
        <dbReference type="ChEBI" id="CHEBI:35235"/>
        <dbReference type="ChEBI" id="CHEBI:57972"/>
        <dbReference type="ChEBI" id="CHEBI:64428"/>
        <dbReference type="EC" id="2.8.1.7"/>
    </reaction>
</comment>
<evidence type="ECO:0000256" key="10">
    <source>
        <dbReference type="HAMAP-Rule" id="MF_00331"/>
    </source>
</evidence>
<keyword evidence="8 10" id="KW-0411">Iron-sulfur</keyword>
<keyword evidence="7 10" id="KW-0408">Iron</keyword>
<feature type="active site" description="Cysteine persulfide intermediate" evidence="10">
    <location>
        <position position="378"/>
    </location>
</feature>
<comment type="similarity">
    <text evidence="2 10">Belongs to the class-V pyridoxal-phosphate-dependent aminotransferase family. NifS/IscS subfamily.</text>
</comment>
<dbReference type="EC" id="2.8.1.7" evidence="10"/>
<dbReference type="PANTHER" id="PTHR11601:SF34">
    <property type="entry name" value="CYSTEINE DESULFURASE"/>
    <property type="match status" value="1"/>
</dbReference>
<evidence type="ECO:0000259" key="12">
    <source>
        <dbReference type="Pfam" id="PF00266"/>
    </source>
</evidence>
<dbReference type="PROSITE" id="PS00595">
    <property type="entry name" value="AA_TRANSFER_CLASS_5"/>
    <property type="match status" value="1"/>
</dbReference>
<feature type="binding site" evidence="10">
    <location>
        <position position="232"/>
    </location>
    <ligand>
        <name>pyridoxal 5'-phosphate</name>
        <dbReference type="ChEBI" id="CHEBI:597326"/>
    </ligand>
</feature>
<evidence type="ECO:0000313" key="13">
    <source>
        <dbReference type="EMBL" id="NOK08716.1"/>
    </source>
</evidence>
<proteinExistence type="inferred from homology"/>
<dbReference type="AlphaFoldDB" id="A0A7Y4JPD0"/>
<feature type="binding site" evidence="10">
    <location>
        <position position="292"/>
    </location>
    <ligand>
        <name>pyridoxal 5'-phosphate</name>
        <dbReference type="ChEBI" id="CHEBI:597326"/>
    </ligand>
</feature>
<feature type="modified residue" description="N6-(pyridoxal phosphate)lysine" evidence="10">
    <location>
        <position position="255"/>
    </location>
</feature>
<organism evidence="13 14">
    <name type="scientific">Corallococcus exercitus</name>
    <dbReference type="NCBI Taxonomy" id="2316736"/>
    <lineage>
        <taxon>Bacteria</taxon>
        <taxon>Pseudomonadati</taxon>
        <taxon>Myxococcota</taxon>
        <taxon>Myxococcia</taxon>
        <taxon>Myxococcales</taxon>
        <taxon>Cystobacterineae</taxon>
        <taxon>Myxococcaceae</taxon>
        <taxon>Corallococcus</taxon>
    </lineage>
</organism>
<evidence type="ECO:0000256" key="6">
    <source>
        <dbReference type="ARBA" id="ARBA00022898"/>
    </source>
</evidence>
<feature type="binding site" evidence="10">
    <location>
        <begin position="252"/>
        <end position="254"/>
    </location>
    <ligand>
        <name>pyridoxal 5'-phosphate</name>
        <dbReference type="ChEBI" id="CHEBI:597326"/>
    </ligand>
</feature>
<gene>
    <name evidence="10" type="primary">iscS</name>
    <name evidence="13" type="ORF">HNS30_06680</name>
</gene>
<dbReference type="InterPro" id="IPR010240">
    <property type="entry name" value="Cys_deSase_IscS"/>
</dbReference>
<feature type="binding site" evidence="10">
    <location>
        <begin position="74"/>
        <end position="75"/>
    </location>
    <ligand>
        <name>pyridoxal 5'-phosphate</name>
        <dbReference type="ChEBI" id="CHEBI:597326"/>
    </ligand>
</feature>
<dbReference type="PIRSF" id="PIRSF005572">
    <property type="entry name" value="NifS"/>
    <property type="match status" value="1"/>
</dbReference>
<dbReference type="GO" id="GO:0044571">
    <property type="term" value="P:[2Fe-2S] cluster assembly"/>
    <property type="evidence" value="ECO:0007669"/>
    <property type="project" value="UniProtKB-UniRule"/>
</dbReference>
<comment type="subunit">
    <text evidence="10">Homodimer. Forms a heterotetramer with IscU, interacts with other sulfur acceptors.</text>
</comment>
<sequence>MLSLPIYMDNHATTPMDPRVLEAMLPYLREDFGNAASRNHAFGWKAEAAVEKARRQVADLIGASEKEIVFTSGATESDNLAIKGVIEFYKSKGDHIITLKTEHKAVLDTCKRLERVRQERLDELKLLRLGQLAERDVSAEELPELSAKFNIDADETYKKWAELPTGGARVTYLDVEKDGRVSLEKLAAAMTPRTVLVSIMFANNEIGVVQPVAEIGRLCREKGVLFHCDAVQGVGKVPFDVEAMQVDLASISAHKMYGPKGVGALYVRRKPRVRIAPMVDGGGHERGMRSGTLNVASIVGFGAAAEVAKKDLPEEAARLFRLRERLRTGIMEQLDMVTVNGSLEHRMPGSLNISFSYVEGEALMMSIKDVAVSSGSACTSASLEPSYVLRALGVEEDMAHSSIRFGLGRFNTEEEVDFVIRLVVDKVRKLRDMSPLYEMAKEGIDLKSIEWTAH</sequence>
<name>A0A7Y4JPD0_9BACT</name>
<dbReference type="Pfam" id="PF00266">
    <property type="entry name" value="Aminotran_5"/>
    <property type="match status" value="2"/>
</dbReference>
<dbReference type="InterPro" id="IPR015421">
    <property type="entry name" value="PyrdxlP-dep_Trfase_major"/>
</dbReference>
<dbReference type="InterPro" id="IPR015422">
    <property type="entry name" value="PyrdxlP-dep_Trfase_small"/>
</dbReference>
<keyword evidence="6 10" id="KW-0663">Pyridoxal phosphate</keyword>
<comment type="caution">
    <text evidence="13">The sequence shown here is derived from an EMBL/GenBank/DDBJ whole genome shotgun (WGS) entry which is preliminary data.</text>
</comment>
<comment type="function">
    <text evidence="10">Master enzyme that delivers sulfur to a number of partners involved in Fe-S cluster assembly, tRNA modification or cofactor biosynthesis. Catalyzes the removal of elemental sulfur atoms from cysteine to produce alanine. Functions as a sulfur delivery protein for Fe-S cluster synthesis onto IscU, an Fe-S scaffold assembly protein, as well as other S acceptor proteins.</text>
</comment>
<protein>
    <recommendedName>
        <fullName evidence="10">Cysteine desulfurase IscS</fullName>
        <ecNumber evidence="10">2.8.1.7</ecNumber>
    </recommendedName>
</protein>
<evidence type="ECO:0000256" key="1">
    <source>
        <dbReference type="ARBA" id="ARBA00001933"/>
    </source>
</evidence>
<reference evidence="13 14" key="1">
    <citation type="submission" date="2020-05" db="EMBL/GenBank/DDBJ databases">
        <authorList>
            <person name="Whitworth D."/>
        </authorList>
    </citation>
    <scope>NUCLEOTIDE SEQUENCE [LARGE SCALE GENOMIC DNA]</scope>
    <source>
        <strain evidence="13 14">CA046A</strain>
    </source>
</reference>
<dbReference type="SUPFAM" id="SSF53383">
    <property type="entry name" value="PLP-dependent transferases"/>
    <property type="match status" value="1"/>
</dbReference>
<dbReference type="HAMAP" id="MF_00331">
    <property type="entry name" value="Cys_desulf_IscS"/>
    <property type="match status" value="1"/>
</dbReference>
<feature type="binding site" description="via persulfide group" evidence="10">
    <location>
        <position position="378"/>
    </location>
    <ligand>
        <name>[2Fe-2S] cluster</name>
        <dbReference type="ChEBI" id="CHEBI:190135"/>
        <note>ligand shared with IscU</note>
    </ligand>
</feature>
<comment type="pathway">
    <text evidence="10">Cofactor biosynthesis; iron-sulfur cluster biosynthesis.</text>
</comment>
<dbReference type="GO" id="GO:0031071">
    <property type="term" value="F:cysteine desulfurase activity"/>
    <property type="evidence" value="ECO:0007669"/>
    <property type="project" value="UniProtKB-UniRule"/>
</dbReference>
<feature type="domain" description="Aminotransferase class V" evidence="12">
    <location>
        <begin position="6"/>
        <end position="137"/>
    </location>
</feature>
<evidence type="ECO:0000256" key="5">
    <source>
        <dbReference type="ARBA" id="ARBA00022723"/>
    </source>
</evidence>
<evidence type="ECO:0000256" key="4">
    <source>
        <dbReference type="ARBA" id="ARBA00022714"/>
    </source>
</evidence>
<dbReference type="InterPro" id="IPR020578">
    <property type="entry name" value="Aminotrans_V_PyrdxlP_BS"/>
</dbReference>
<evidence type="ECO:0000256" key="8">
    <source>
        <dbReference type="ARBA" id="ARBA00023014"/>
    </source>
</evidence>
<keyword evidence="10" id="KW-0963">Cytoplasm</keyword>
<dbReference type="Gene3D" id="3.90.1150.10">
    <property type="entry name" value="Aspartate Aminotransferase, domain 1"/>
    <property type="match status" value="2"/>
</dbReference>
<evidence type="ECO:0000256" key="7">
    <source>
        <dbReference type="ARBA" id="ARBA00023004"/>
    </source>
</evidence>
<dbReference type="InterPro" id="IPR016454">
    <property type="entry name" value="Cysteine_dSase"/>
</dbReference>
<dbReference type="Proteomes" id="UP000528460">
    <property type="component" value="Unassembled WGS sequence"/>
</dbReference>
<evidence type="ECO:0000256" key="3">
    <source>
        <dbReference type="ARBA" id="ARBA00022679"/>
    </source>
</evidence>